<evidence type="ECO:0000313" key="6">
    <source>
        <dbReference type="Proteomes" id="UP000806211"/>
    </source>
</evidence>
<dbReference type="Proteomes" id="UP000806211">
    <property type="component" value="Unassembled WGS sequence"/>
</dbReference>
<dbReference type="SUPFAM" id="SSF48019">
    <property type="entry name" value="post-AAA+ oligomerization domain-like"/>
    <property type="match status" value="1"/>
</dbReference>
<evidence type="ECO:0000259" key="4">
    <source>
        <dbReference type="SMART" id="SM00382"/>
    </source>
</evidence>
<dbReference type="Pfam" id="PF12002">
    <property type="entry name" value="MgsA_C"/>
    <property type="match status" value="1"/>
</dbReference>
<dbReference type="CDD" id="cd00009">
    <property type="entry name" value="AAA"/>
    <property type="match status" value="1"/>
</dbReference>
<keyword evidence="2" id="KW-0547">Nucleotide-binding</keyword>
<dbReference type="Pfam" id="PF16193">
    <property type="entry name" value="AAA_assoc_2"/>
    <property type="match status" value="1"/>
</dbReference>
<dbReference type="EMBL" id="JADCKF010000008">
    <property type="protein sequence ID" value="MBE5056355.1"/>
    <property type="molecule type" value="Genomic_DNA"/>
</dbReference>
<dbReference type="InterPro" id="IPR003593">
    <property type="entry name" value="AAA+_ATPase"/>
</dbReference>
<protein>
    <submittedName>
        <fullName evidence="5">Replication-associated recombination protein A</fullName>
    </submittedName>
</protein>
<dbReference type="Pfam" id="PF00004">
    <property type="entry name" value="AAA"/>
    <property type="match status" value="1"/>
</dbReference>
<evidence type="ECO:0000313" key="5">
    <source>
        <dbReference type="EMBL" id="MBE5056355.1"/>
    </source>
</evidence>
<feature type="domain" description="AAA+ ATPase" evidence="4">
    <location>
        <begin position="39"/>
        <end position="155"/>
    </location>
</feature>
<evidence type="ECO:0000256" key="2">
    <source>
        <dbReference type="ARBA" id="ARBA00022741"/>
    </source>
</evidence>
<dbReference type="Gene3D" id="1.10.3710.10">
    <property type="entry name" value="DNA polymerase III clamp loader subunits, C-terminal domain"/>
    <property type="match status" value="1"/>
</dbReference>
<dbReference type="Gene3D" id="3.40.50.300">
    <property type="entry name" value="P-loop containing nucleotide triphosphate hydrolases"/>
    <property type="match status" value="1"/>
</dbReference>
<dbReference type="SMART" id="SM00382">
    <property type="entry name" value="AAA"/>
    <property type="match status" value="1"/>
</dbReference>
<dbReference type="InterPro" id="IPR027417">
    <property type="entry name" value="P-loop_NTPase"/>
</dbReference>
<dbReference type="InterPro" id="IPR032423">
    <property type="entry name" value="AAA_assoc_2"/>
</dbReference>
<reference evidence="5 6" key="1">
    <citation type="submission" date="2020-10" db="EMBL/GenBank/DDBJ databases">
        <title>ChiBAC.</title>
        <authorList>
            <person name="Zenner C."/>
            <person name="Hitch T.C.A."/>
            <person name="Clavel T."/>
        </authorList>
    </citation>
    <scope>NUCLEOTIDE SEQUENCE [LARGE SCALE GENOMIC DNA]</scope>
    <source>
        <strain evidence="5 6">DSM 107456</strain>
    </source>
</reference>
<dbReference type="SUPFAM" id="SSF52540">
    <property type="entry name" value="P-loop containing nucleoside triphosphate hydrolases"/>
    <property type="match status" value="1"/>
</dbReference>
<sequence length="425" mass="46949">MSYRPLADEIRPTTLDEVVGQSHILGQNGLLRRIIESGSIPNLIFYGPSGTGKTTVANLIAKRTNRPLHRLNATTASISDIKDIIADIGTMLAPDGVLLYLDEIQYFNKKQQQSLLEFMENGKITLIASTTENPYFYVYNAVLSRSTVFEFKPLEGSDVVPAILRGLEYMARRSETPLTWEDGVVEHIAQACGGDVRKAMNAVELLSGAARVTEEGRRITLEDARMAAQRSAMRYDRAGDDHYDILSALQKSIRGSDPDAACHYLARLLVAGDLVSACRRLMVIACEDVGLAYPQIIPIVKACVDAANMLGLPEARIPLGDAAVLMATAPKSNTGHIALDLAMADVRAGKTGDYPRHLQNRHADSAGLEREQGYLYPHDFPHHWVEQQYLPDALVGTRYYTYGENKTEQAARRYWEEIKGKGGSR</sequence>
<proteinExistence type="inferred from homology"/>
<evidence type="ECO:0000256" key="3">
    <source>
        <dbReference type="ARBA" id="ARBA00022840"/>
    </source>
</evidence>
<comment type="similarity">
    <text evidence="1">Belongs to the AAA ATPase family. RarA/MGS1/WRNIP1 subfamily.</text>
</comment>
<name>A0ABR9RCD3_9FIRM</name>
<dbReference type="RefSeq" id="WP_193538098.1">
    <property type="nucleotide sequence ID" value="NZ_JADCKF010000008.1"/>
</dbReference>
<dbReference type="Gene3D" id="1.10.8.60">
    <property type="match status" value="1"/>
</dbReference>
<dbReference type="PANTHER" id="PTHR13779:SF7">
    <property type="entry name" value="ATPASE WRNIP1"/>
    <property type="match status" value="1"/>
</dbReference>
<comment type="caution">
    <text evidence="5">The sequence shown here is derived from an EMBL/GenBank/DDBJ whole genome shotgun (WGS) entry which is preliminary data.</text>
</comment>
<dbReference type="InterPro" id="IPR051314">
    <property type="entry name" value="AAA_ATPase_RarA/MGS1/WRNIP1"/>
</dbReference>
<dbReference type="InterPro" id="IPR021886">
    <property type="entry name" value="MgsA_C"/>
</dbReference>
<dbReference type="InterPro" id="IPR003959">
    <property type="entry name" value="ATPase_AAA_core"/>
</dbReference>
<organism evidence="5 6">
    <name type="scientific">Pseudoflavonifractor gallinarum</name>
    <dbReference type="NCBI Taxonomy" id="2779352"/>
    <lineage>
        <taxon>Bacteria</taxon>
        <taxon>Bacillati</taxon>
        <taxon>Bacillota</taxon>
        <taxon>Clostridia</taxon>
        <taxon>Eubacteriales</taxon>
        <taxon>Oscillospiraceae</taxon>
        <taxon>Pseudoflavonifractor</taxon>
    </lineage>
</organism>
<evidence type="ECO:0000256" key="1">
    <source>
        <dbReference type="ARBA" id="ARBA00008959"/>
    </source>
</evidence>
<dbReference type="InterPro" id="IPR008921">
    <property type="entry name" value="DNA_pol3_clamp-load_cplx_C"/>
</dbReference>
<dbReference type="PANTHER" id="PTHR13779">
    <property type="entry name" value="WERNER HELICASE-INTERACTING PROTEIN 1 FAMILY MEMBER"/>
    <property type="match status" value="1"/>
</dbReference>
<gene>
    <name evidence="5" type="ORF">INF37_10130</name>
</gene>
<dbReference type="CDD" id="cd18139">
    <property type="entry name" value="HLD_clamp_RarA"/>
    <property type="match status" value="1"/>
</dbReference>
<accession>A0ABR9RCD3</accession>
<dbReference type="Gene3D" id="1.20.272.10">
    <property type="match status" value="1"/>
</dbReference>
<keyword evidence="6" id="KW-1185">Reference proteome</keyword>
<keyword evidence="3" id="KW-0067">ATP-binding</keyword>